<proteinExistence type="predicted"/>
<evidence type="ECO:0000256" key="1">
    <source>
        <dbReference type="SAM" id="MobiDB-lite"/>
    </source>
</evidence>
<accession>A0A9Q1GDV9</accession>
<feature type="compositionally biased region" description="Pro residues" evidence="1">
    <location>
        <begin position="58"/>
        <end position="76"/>
    </location>
</feature>
<organism evidence="2 3">
    <name type="scientific">Synaphobranchus kaupii</name>
    <name type="common">Kaup's arrowtooth eel</name>
    <dbReference type="NCBI Taxonomy" id="118154"/>
    <lineage>
        <taxon>Eukaryota</taxon>
        <taxon>Metazoa</taxon>
        <taxon>Chordata</taxon>
        <taxon>Craniata</taxon>
        <taxon>Vertebrata</taxon>
        <taxon>Euteleostomi</taxon>
        <taxon>Actinopterygii</taxon>
        <taxon>Neopterygii</taxon>
        <taxon>Teleostei</taxon>
        <taxon>Anguilliformes</taxon>
        <taxon>Synaphobranchidae</taxon>
        <taxon>Synaphobranchus</taxon>
    </lineage>
</organism>
<reference evidence="2" key="1">
    <citation type="journal article" date="2023" name="Science">
        <title>Genome structures resolve the early diversification of teleost fishes.</title>
        <authorList>
            <person name="Parey E."/>
            <person name="Louis A."/>
            <person name="Montfort J."/>
            <person name="Bouchez O."/>
            <person name="Roques C."/>
            <person name="Iampietro C."/>
            <person name="Lluch J."/>
            <person name="Castinel A."/>
            <person name="Donnadieu C."/>
            <person name="Desvignes T."/>
            <person name="Floi Bucao C."/>
            <person name="Jouanno E."/>
            <person name="Wen M."/>
            <person name="Mejri S."/>
            <person name="Dirks R."/>
            <person name="Jansen H."/>
            <person name="Henkel C."/>
            <person name="Chen W.J."/>
            <person name="Zahm M."/>
            <person name="Cabau C."/>
            <person name="Klopp C."/>
            <person name="Thompson A.W."/>
            <person name="Robinson-Rechavi M."/>
            <person name="Braasch I."/>
            <person name="Lecointre G."/>
            <person name="Bobe J."/>
            <person name="Postlethwait J.H."/>
            <person name="Berthelot C."/>
            <person name="Roest Crollius H."/>
            <person name="Guiguen Y."/>
        </authorList>
    </citation>
    <scope>NUCLEOTIDE SEQUENCE</scope>
    <source>
        <strain evidence="2">WJC10195</strain>
    </source>
</reference>
<evidence type="ECO:0000313" key="3">
    <source>
        <dbReference type="Proteomes" id="UP001152622"/>
    </source>
</evidence>
<name>A0A9Q1GDV9_SYNKA</name>
<dbReference type="Proteomes" id="UP001152622">
    <property type="component" value="Chromosome 1"/>
</dbReference>
<keyword evidence="3" id="KW-1185">Reference proteome</keyword>
<gene>
    <name evidence="2" type="ORF">SKAU_G00025080</name>
</gene>
<sequence>MGKPLATSRFQSLPRNSVKPGPSGCDGPGGITHQRGTAGNELAAEAKQRQRPQAVPVASPPRGPDPRAPLLPGLHQPPRPAVISLLPRFSGARWNFRHRPAVGNPGDGSLCTANAQCPFVTKPWAVVSAQYKHSPAGRAYPTAGGRGNRAVPASACLLTFGKRPGC</sequence>
<dbReference type="AlphaFoldDB" id="A0A9Q1GDV9"/>
<dbReference type="EMBL" id="JAINUF010000001">
    <property type="protein sequence ID" value="KAJ8381730.1"/>
    <property type="molecule type" value="Genomic_DNA"/>
</dbReference>
<comment type="caution">
    <text evidence="2">The sequence shown here is derived from an EMBL/GenBank/DDBJ whole genome shotgun (WGS) entry which is preliminary data.</text>
</comment>
<evidence type="ECO:0000313" key="2">
    <source>
        <dbReference type="EMBL" id="KAJ8381730.1"/>
    </source>
</evidence>
<feature type="region of interest" description="Disordered" evidence="1">
    <location>
        <begin position="1"/>
        <end position="76"/>
    </location>
</feature>
<protein>
    <submittedName>
        <fullName evidence="2">Uncharacterized protein</fullName>
    </submittedName>
</protein>